<dbReference type="Proteomes" id="UP000272400">
    <property type="component" value="Unassembled WGS sequence"/>
</dbReference>
<dbReference type="PANTHER" id="PTHR43252">
    <property type="entry name" value="TRANSCRIPTIONAL REGULATOR YQJI"/>
    <property type="match status" value="1"/>
</dbReference>
<sequence length="167" mass="18299">MSIRHGLLALLARGPRYGYQLRAEFESATGGAWPLNVGQVYTTLGRLERDGLIEQGEADAEGRQCYAVTEAGRGEAVRWFAAPITRADRPRDELVVKLALALAGSGVDVRAVVQVQRAATLAAMRDLTRRKLTAADPAQALVLDAQIFQAEAEIRWLDHCERTLSTR</sequence>
<keyword evidence="3" id="KW-0238">DNA-binding</keyword>
<dbReference type="InterPro" id="IPR018309">
    <property type="entry name" value="Tscrpt_reg_PadR_C"/>
</dbReference>
<name>A0A3N1CPS0_9ACTN</name>
<proteinExistence type="predicted"/>
<dbReference type="SUPFAM" id="SSF46785">
    <property type="entry name" value="Winged helix' DNA-binding domain"/>
    <property type="match status" value="1"/>
</dbReference>
<dbReference type="InterPro" id="IPR036388">
    <property type="entry name" value="WH-like_DNA-bd_sf"/>
</dbReference>
<dbReference type="RefSeq" id="WP_123662380.1">
    <property type="nucleotide sequence ID" value="NZ_RJKE01000001.1"/>
</dbReference>
<dbReference type="PANTHER" id="PTHR43252:SF2">
    <property type="entry name" value="TRANSCRIPTION REGULATOR, PADR-LIKE FAMILY"/>
    <property type="match status" value="1"/>
</dbReference>
<reference evidence="3 4" key="1">
    <citation type="submission" date="2018-11" db="EMBL/GenBank/DDBJ databases">
        <title>Sequencing the genomes of 1000 actinobacteria strains.</title>
        <authorList>
            <person name="Klenk H.-P."/>
        </authorList>
    </citation>
    <scope>NUCLEOTIDE SEQUENCE [LARGE SCALE GENOMIC DNA]</scope>
    <source>
        <strain evidence="3 4">DSM 44254</strain>
    </source>
</reference>
<dbReference type="AlphaFoldDB" id="A0A3N1CPS0"/>
<protein>
    <submittedName>
        <fullName evidence="3">DNA-binding PadR family transcriptional regulator</fullName>
    </submittedName>
</protein>
<organism evidence="3 4">
    <name type="scientific">Actinocorallia herbida</name>
    <dbReference type="NCBI Taxonomy" id="58109"/>
    <lineage>
        <taxon>Bacteria</taxon>
        <taxon>Bacillati</taxon>
        <taxon>Actinomycetota</taxon>
        <taxon>Actinomycetes</taxon>
        <taxon>Streptosporangiales</taxon>
        <taxon>Thermomonosporaceae</taxon>
        <taxon>Actinocorallia</taxon>
    </lineage>
</organism>
<dbReference type="EMBL" id="RJKE01000001">
    <property type="protein sequence ID" value="ROO83311.1"/>
    <property type="molecule type" value="Genomic_DNA"/>
</dbReference>
<evidence type="ECO:0000313" key="3">
    <source>
        <dbReference type="EMBL" id="ROO83311.1"/>
    </source>
</evidence>
<keyword evidence="4" id="KW-1185">Reference proteome</keyword>
<accession>A0A3N1CPS0</accession>
<evidence type="ECO:0000259" key="1">
    <source>
        <dbReference type="Pfam" id="PF03551"/>
    </source>
</evidence>
<evidence type="ECO:0000259" key="2">
    <source>
        <dbReference type="Pfam" id="PF10400"/>
    </source>
</evidence>
<dbReference type="Pfam" id="PF10400">
    <property type="entry name" value="Vir_act_alpha_C"/>
    <property type="match status" value="1"/>
</dbReference>
<feature type="domain" description="Transcription regulator PadR N-terminal" evidence="1">
    <location>
        <begin position="7"/>
        <end position="75"/>
    </location>
</feature>
<dbReference type="GO" id="GO:0003677">
    <property type="term" value="F:DNA binding"/>
    <property type="evidence" value="ECO:0007669"/>
    <property type="project" value="UniProtKB-KW"/>
</dbReference>
<evidence type="ECO:0000313" key="4">
    <source>
        <dbReference type="Proteomes" id="UP000272400"/>
    </source>
</evidence>
<feature type="domain" description="Transcription regulator PadR C-terminal" evidence="2">
    <location>
        <begin position="91"/>
        <end position="164"/>
    </location>
</feature>
<comment type="caution">
    <text evidence="3">The sequence shown here is derived from an EMBL/GenBank/DDBJ whole genome shotgun (WGS) entry which is preliminary data.</text>
</comment>
<dbReference type="Pfam" id="PF03551">
    <property type="entry name" value="PadR"/>
    <property type="match status" value="1"/>
</dbReference>
<dbReference type="InterPro" id="IPR005149">
    <property type="entry name" value="Tscrpt_reg_PadR_N"/>
</dbReference>
<gene>
    <name evidence="3" type="ORF">EDD29_0810</name>
</gene>
<dbReference type="Gene3D" id="1.10.10.10">
    <property type="entry name" value="Winged helix-like DNA-binding domain superfamily/Winged helix DNA-binding domain"/>
    <property type="match status" value="1"/>
</dbReference>
<dbReference type="InterPro" id="IPR036390">
    <property type="entry name" value="WH_DNA-bd_sf"/>
</dbReference>
<dbReference type="OrthoDB" id="3186544at2"/>